<organism evidence="2 3">
    <name type="scientific">Ensete ventricosum</name>
    <name type="common">Abyssinian banana</name>
    <name type="synonym">Musa ensete</name>
    <dbReference type="NCBI Taxonomy" id="4639"/>
    <lineage>
        <taxon>Eukaryota</taxon>
        <taxon>Viridiplantae</taxon>
        <taxon>Streptophyta</taxon>
        <taxon>Embryophyta</taxon>
        <taxon>Tracheophyta</taxon>
        <taxon>Spermatophyta</taxon>
        <taxon>Magnoliopsida</taxon>
        <taxon>Liliopsida</taxon>
        <taxon>Zingiberales</taxon>
        <taxon>Musaceae</taxon>
        <taxon>Ensete</taxon>
    </lineage>
</organism>
<sequence>IGILGTHYEQLCLLGPLQESGPTTTSRSSTPSIRSEAPRFYSVSVRPILSPLLGPELLVLFLS</sequence>
<evidence type="ECO:0000313" key="3">
    <source>
        <dbReference type="Proteomes" id="UP000287651"/>
    </source>
</evidence>
<dbReference type="EMBL" id="AMZH03013088">
    <property type="protein sequence ID" value="RRT49847.1"/>
    <property type="molecule type" value="Genomic_DNA"/>
</dbReference>
<reference evidence="2 3" key="1">
    <citation type="journal article" date="2014" name="Agronomy (Basel)">
        <title>A Draft Genome Sequence for Ensete ventricosum, the Drought-Tolerant Tree Against Hunger.</title>
        <authorList>
            <person name="Harrison J."/>
            <person name="Moore K.A."/>
            <person name="Paszkiewicz K."/>
            <person name="Jones T."/>
            <person name="Grant M."/>
            <person name="Ambacheew D."/>
            <person name="Muzemil S."/>
            <person name="Studholme D.J."/>
        </authorList>
    </citation>
    <scope>NUCLEOTIDE SEQUENCE [LARGE SCALE GENOMIC DNA]</scope>
</reference>
<feature type="non-terminal residue" evidence="2">
    <location>
        <position position="1"/>
    </location>
</feature>
<protein>
    <submittedName>
        <fullName evidence="2">Uncharacterized protein</fullName>
    </submittedName>
</protein>
<gene>
    <name evidence="2" type="ORF">B296_00036007</name>
</gene>
<comment type="caution">
    <text evidence="2">The sequence shown here is derived from an EMBL/GenBank/DDBJ whole genome shotgun (WGS) entry which is preliminary data.</text>
</comment>
<feature type="region of interest" description="Disordered" evidence="1">
    <location>
        <begin position="16"/>
        <end position="35"/>
    </location>
</feature>
<dbReference type="AlphaFoldDB" id="A0A426YDV3"/>
<evidence type="ECO:0000256" key="1">
    <source>
        <dbReference type="SAM" id="MobiDB-lite"/>
    </source>
</evidence>
<feature type="compositionally biased region" description="Low complexity" evidence="1">
    <location>
        <begin position="20"/>
        <end position="35"/>
    </location>
</feature>
<name>A0A426YDV3_ENSVE</name>
<dbReference type="Proteomes" id="UP000287651">
    <property type="component" value="Unassembled WGS sequence"/>
</dbReference>
<evidence type="ECO:0000313" key="2">
    <source>
        <dbReference type="EMBL" id="RRT49847.1"/>
    </source>
</evidence>
<proteinExistence type="predicted"/>
<accession>A0A426YDV3</accession>